<organism evidence="2 3">
    <name type="scientific">Candidatus Magasanikbacteria bacterium GW2011_GWA2_42_32</name>
    <dbReference type="NCBI Taxonomy" id="1619039"/>
    <lineage>
        <taxon>Bacteria</taxon>
        <taxon>Candidatus Magasanikiibacteriota</taxon>
    </lineage>
</organism>
<sequence>MKYQTLGQMKYGSEEIWFPLSEDILSWDEDFHALMLNDEMRMTAYESAIKEVIKHDSIVVDIGTGTGILAQWALEAGAKKVYGIDVNKKILELAQKRIEKANLGGRFVPINKISYEVELPEKADIILSEILGNLGDNEDMTPILNDARKRFLLSGGVFIPKEIKTYLVPISSQAIHKQIIEKKCRSISVKYGLTDLLNKLGIKNQFDIYYDAVIPISSYLAKPALAKAFHFDGADEAVYQTEIKYEIEKAGILTGVKGYFIANLSTNISLDISGDDIAERKTSDCWKHCYMPIEKPISVQPHDIFQLNFSRSYPKEKLTPFRQFYGWDGKVFRNDKIIGEFRHGTHKVNL</sequence>
<name>A0A0G1CX58_9BACT</name>
<dbReference type="GO" id="GO:0042054">
    <property type="term" value="F:histone methyltransferase activity"/>
    <property type="evidence" value="ECO:0007669"/>
    <property type="project" value="TreeGrafter"/>
</dbReference>
<dbReference type="PATRIC" id="fig|1619039.3.peg.1352"/>
<comment type="caution">
    <text evidence="2">The sequence shown here is derived from an EMBL/GenBank/DDBJ whole genome shotgun (WGS) entry which is preliminary data.</text>
</comment>
<dbReference type="InterPro" id="IPR029063">
    <property type="entry name" value="SAM-dependent_MTases_sf"/>
</dbReference>
<dbReference type="Gene3D" id="3.40.50.150">
    <property type="entry name" value="Vaccinia Virus protein VP39"/>
    <property type="match status" value="1"/>
</dbReference>
<dbReference type="Gene3D" id="2.70.160.11">
    <property type="entry name" value="Hnrnp arginine n-methyltransferase1"/>
    <property type="match status" value="1"/>
</dbReference>
<reference evidence="2 3" key="1">
    <citation type="journal article" date="2015" name="Nature">
        <title>rRNA introns, odd ribosomes, and small enigmatic genomes across a large radiation of phyla.</title>
        <authorList>
            <person name="Brown C.T."/>
            <person name="Hug L.A."/>
            <person name="Thomas B.C."/>
            <person name="Sharon I."/>
            <person name="Castelle C.J."/>
            <person name="Singh A."/>
            <person name="Wilkins M.J."/>
            <person name="Williams K.H."/>
            <person name="Banfield J.F."/>
        </authorList>
    </citation>
    <scope>NUCLEOTIDE SEQUENCE [LARGE SCALE GENOMIC DNA]</scope>
</reference>
<dbReference type="PANTHER" id="PTHR11006">
    <property type="entry name" value="PROTEIN ARGININE N-METHYLTRANSFERASE"/>
    <property type="match status" value="1"/>
</dbReference>
<dbReference type="InterPro" id="IPR035248">
    <property type="entry name" value="PRMT5_C"/>
</dbReference>
<dbReference type="Proteomes" id="UP000034837">
    <property type="component" value="Unassembled WGS sequence"/>
</dbReference>
<evidence type="ECO:0000259" key="1">
    <source>
        <dbReference type="Pfam" id="PF17286"/>
    </source>
</evidence>
<dbReference type="CDD" id="cd02440">
    <property type="entry name" value="AdoMet_MTases"/>
    <property type="match status" value="1"/>
</dbReference>
<feature type="domain" description="PRMT5 oligomerisation" evidence="1">
    <location>
        <begin position="164"/>
        <end position="317"/>
    </location>
</feature>
<dbReference type="EMBL" id="LCDO01000038">
    <property type="protein sequence ID" value="KKS54223.1"/>
    <property type="molecule type" value="Genomic_DNA"/>
</dbReference>
<dbReference type="InterPro" id="IPR025799">
    <property type="entry name" value="Arg_MeTrfase"/>
</dbReference>
<evidence type="ECO:0000313" key="2">
    <source>
        <dbReference type="EMBL" id="KKS54223.1"/>
    </source>
</evidence>
<dbReference type="PROSITE" id="PS51678">
    <property type="entry name" value="SAM_MT_PRMT"/>
    <property type="match status" value="1"/>
</dbReference>
<dbReference type="PANTHER" id="PTHR11006:SF4">
    <property type="entry name" value="PROTEIN ARGININE N-METHYLTRANSFERASE 7"/>
    <property type="match status" value="1"/>
</dbReference>
<dbReference type="GO" id="GO:0016274">
    <property type="term" value="F:protein-arginine N-methyltransferase activity"/>
    <property type="evidence" value="ECO:0007669"/>
    <property type="project" value="InterPro"/>
</dbReference>
<dbReference type="Pfam" id="PF06325">
    <property type="entry name" value="PrmA"/>
    <property type="match status" value="1"/>
</dbReference>
<dbReference type="Pfam" id="PF17286">
    <property type="entry name" value="PRMT5_C"/>
    <property type="match status" value="1"/>
</dbReference>
<proteinExistence type="predicted"/>
<dbReference type="SUPFAM" id="SSF53335">
    <property type="entry name" value="S-adenosyl-L-methionine-dependent methyltransferases"/>
    <property type="match status" value="1"/>
</dbReference>
<protein>
    <recommendedName>
        <fullName evidence="1">PRMT5 oligomerisation domain-containing protein</fullName>
    </recommendedName>
</protein>
<dbReference type="AlphaFoldDB" id="A0A0G1CX58"/>
<accession>A0A0G1CX58</accession>
<gene>
    <name evidence="2" type="ORF">UV20_C0038G0013</name>
</gene>
<evidence type="ECO:0000313" key="3">
    <source>
        <dbReference type="Proteomes" id="UP000034837"/>
    </source>
</evidence>